<gene>
    <name evidence="2" type="ORF">B296_00035259</name>
</gene>
<reference evidence="2 3" key="1">
    <citation type="journal article" date="2014" name="Agronomy (Basel)">
        <title>A Draft Genome Sequence for Ensete ventricosum, the Drought-Tolerant Tree Against Hunger.</title>
        <authorList>
            <person name="Harrison J."/>
            <person name="Moore K.A."/>
            <person name="Paszkiewicz K."/>
            <person name="Jones T."/>
            <person name="Grant M."/>
            <person name="Ambacheew D."/>
            <person name="Muzemil S."/>
            <person name="Studholme D.J."/>
        </authorList>
    </citation>
    <scope>NUCLEOTIDE SEQUENCE [LARGE SCALE GENOMIC DNA]</scope>
</reference>
<dbReference type="GO" id="GO:0008199">
    <property type="term" value="F:ferric iron binding"/>
    <property type="evidence" value="ECO:0007669"/>
    <property type="project" value="InterPro"/>
</dbReference>
<dbReference type="PANTHER" id="PTHR11431">
    <property type="entry name" value="FERRITIN"/>
    <property type="match status" value="1"/>
</dbReference>
<comment type="caution">
    <text evidence="2">The sequence shown here is derived from an EMBL/GenBank/DDBJ whole genome shotgun (WGS) entry which is preliminary data.</text>
</comment>
<dbReference type="GO" id="GO:0006826">
    <property type="term" value="P:iron ion transport"/>
    <property type="evidence" value="ECO:0007669"/>
    <property type="project" value="InterPro"/>
</dbReference>
<dbReference type="Proteomes" id="UP000287651">
    <property type="component" value="Unassembled WGS sequence"/>
</dbReference>
<dbReference type="InterPro" id="IPR001519">
    <property type="entry name" value="Ferritin"/>
</dbReference>
<protein>
    <submittedName>
        <fullName evidence="2">Uncharacterized protein</fullName>
    </submittedName>
</protein>
<dbReference type="PANTHER" id="PTHR11431:SF75">
    <property type="entry name" value="FERRITIN"/>
    <property type="match status" value="1"/>
</dbReference>
<accession>A0A427A6C7</accession>
<dbReference type="InterPro" id="IPR014034">
    <property type="entry name" value="Ferritin_CS"/>
</dbReference>
<dbReference type="EMBL" id="AMZH03003630">
    <property type="protein sequence ID" value="RRT71708.1"/>
    <property type="molecule type" value="Genomic_DNA"/>
</dbReference>
<name>A0A427A6C7_ENSVE</name>
<dbReference type="Gene3D" id="1.20.1260.10">
    <property type="match status" value="2"/>
</dbReference>
<dbReference type="AlphaFoldDB" id="A0A427A6C7"/>
<organism evidence="2 3">
    <name type="scientific">Ensete ventricosum</name>
    <name type="common">Abyssinian banana</name>
    <name type="synonym">Musa ensete</name>
    <dbReference type="NCBI Taxonomy" id="4639"/>
    <lineage>
        <taxon>Eukaryota</taxon>
        <taxon>Viridiplantae</taxon>
        <taxon>Streptophyta</taxon>
        <taxon>Embryophyta</taxon>
        <taxon>Tracheophyta</taxon>
        <taxon>Spermatophyta</taxon>
        <taxon>Magnoliopsida</taxon>
        <taxon>Liliopsida</taxon>
        <taxon>Zingiberales</taxon>
        <taxon>Musaceae</taxon>
        <taxon>Ensete</taxon>
    </lineage>
</organism>
<dbReference type="GO" id="GO:0008198">
    <property type="term" value="F:ferrous iron binding"/>
    <property type="evidence" value="ECO:0007669"/>
    <property type="project" value="TreeGrafter"/>
</dbReference>
<proteinExistence type="predicted"/>
<sequence length="235" mass="26448">MPRRVQSRSLPYNEPKTDYKTTSSHIPLRSPLHCGLFLPLPLSRLSRAMILRAPSALVLRSPSPKASPSGAAYWLRSGLRVPRERARNGSVVAMAAGEANSRPTTGVVFEPFEELKKELDLVPSVPDKSIARQKYSDECEAAINEQIKWVAERCNDIQMADFIEAEFLGKQVNSLNIFIVIRKLLTWEGSFSLNLCTVQVEDIKKISEYVAQLRRVGKEHGKVHSAEDIILHLDW</sequence>
<dbReference type="PROSITE" id="PS00204">
    <property type="entry name" value="FERRITIN_2"/>
    <property type="match status" value="1"/>
</dbReference>
<feature type="region of interest" description="Disordered" evidence="1">
    <location>
        <begin position="1"/>
        <end position="25"/>
    </location>
</feature>
<dbReference type="InterPro" id="IPR012347">
    <property type="entry name" value="Ferritin-like"/>
</dbReference>
<evidence type="ECO:0000313" key="2">
    <source>
        <dbReference type="EMBL" id="RRT71708.1"/>
    </source>
</evidence>
<dbReference type="GO" id="GO:0005737">
    <property type="term" value="C:cytoplasm"/>
    <property type="evidence" value="ECO:0007669"/>
    <property type="project" value="TreeGrafter"/>
</dbReference>
<evidence type="ECO:0000256" key="1">
    <source>
        <dbReference type="SAM" id="MobiDB-lite"/>
    </source>
</evidence>
<dbReference type="GO" id="GO:0006879">
    <property type="term" value="P:intracellular iron ion homeostasis"/>
    <property type="evidence" value="ECO:0007669"/>
    <property type="project" value="InterPro"/>
</dbReference>
<evidence type="ECO:0000313" key="3">
    <source>
        <dbReference type="Proteomes" id="UP000287651"/>
    </source>
</evidence>